<keyword evidence="1 6" id="KW-1277">Toxin-antitoxin system</keyword>
<dbReference type="KEGG" id="tum:CBW65_01490"/>
<dbReference type="Pfam" id="PF14487">
    <property type="entry name" value="DarT"/>
    <property type="match status" value="1"/>
</dbReference>
<keyword evidence="2" id="KW-0328">Glycosyltransferase</keyword>
<dbReference type="PROSITE" id="PS52018">
    <property type="entry name" value="DART"/>
    <property type="match status" value="1"/>
</dbReference>
<dbReference type="InterPro" id="IPR029494">
    <property type="entry name" value="DarT"/>
</dbReference>
<accession>A0A1Y0IJ81</accession>
<reference evidence="9" key="1">
    <citation type="submission" date="2017-05" db="EMBL/GenBank/DDBJ databases">
        <authorList>
            <person name="Sung H."/>
        </authorList>
    </citation>
    <scope>NUCLEOTIDE SEQUENCE [LARGE SCALE GENOMIC DNA]</scope>
    <source>
        <strain evidence="9">AR23208</strain>
    </source>
</reference>
<evidence type="ECO:0000256" key="5">
    <source>
        <dbReference type="ARBA" id="ARBA00023125"/>
    </source>
</evidence>
<comment type="similarity">
    <text evidence="6">Belongs to the DarT ADP-ribosyltransferase family.</text>
</comment>
<evidence type="ECO:0000256" key="6">
    <source>
        <dbReference type="PROSITE-ProRule" id="PRU01362"/>
    </source>
</evidence>
<dbReference type="GO" id="GO:0016757">
    <property type="term" value="F:glycosyltransferase activity"/>
    <property type="evidence" value="ECO:0007669"/>
    <property type="project" value="UniProtKB-KW"/>
</dbReference>
<keyword evidence="5 6" id="KW-0238">DNA-binding</keyword>
<gene>
    <name evidence="8" type="ORF">CBW65_01490</name>
</gene>
<evidence type="ECO:0000256" key="1">
    <source>
        <dbReference type="ARBA" id="ARBA00022649"/>
    </source>
</evidence>
<evidence type="ECO:0000313" key="9">
    <source>
        <dbReference type="Proteomes" id="UP000195437"/>
    </source>
</evidence>
<keyword evidence="4" id="KW-0548">Nucleotidyltransferase</keyword>
<organism evidence="8 9">
    <name type="scientific">Tumebacillus avium</name>
    <dbReference type="NCBI Taxonomy" id="1903704"/>
    <lineage>
        <taxon>Bacteria</taxon>
        <taxon>Bacillati</taxon>
        <taxon>Bacillota</taxon>
        <taxon>Bacilli</taxon>
        <taxon>Bacillales</taxon>
        <taxon>Alicyclobacillaceae</taxon>
        <taxon>Tumebacillus</taxon>
    </lineage>
</organism>
<dbReference type="RefSeq" id="WP_087455263.1">
    <property type="nucleotide sequence ID" value="NZ_CP021434.1"/>
</dbReference>
<proteinExistence type="inferred from homology"/>
<name>A0A1Y0IJ81_9BACL</name>
<dbReference type="Proteomes" id="UP000195437">
    <property type="component" value="Chromosome"/>
</dbReference>
<protein>
    <recommendedName>
        <fullName evidence="7">DarT domain-containing protein</fullName>
    </recommendedName>
</protein>
<keyword evidence="9" id="KW-1185">Reference proteome</keyword>
<dbReference type="EMBL" id="CP021434">
    <property type="protein sequence ID" value="ARU59876.1"/>
    <property type="molecule type" value="Genomic_DNA"/>
</dbReference>
<evidence type="ECO:0000256" key="2">
    <source>
        <dbReference type="ARBA" id="ARBA00022676"/>
    </source>
</evidence>
<evidence type="ECO:0000256" key="3">
    <source>
        <dbReference type="ARBA" id="ARBA00022679"/>
    </source>
</evidence>
<evidence type="ECO:0000256" key="4">
    <source>
        <dbReference type="ARBA" id="ARBA00022695"/>
    </source>
</evidence>
<dbReference type="GO" id="GO:0016779">
    <property type="term" value="F:nucleotidyltransferase activity"/>
    <property type="evidence" value="ECO:0007669"/>
    <property type="project" value="UniProtKB-KW"/>
</dbReference>
<keyword evidence="3" id="KW-0808">Transferase</keyword>
<evidence type="ECO:0000259" key="7">
    <source>
        <dbReference type="PROSITE" id="PS52018"/>
    </source>
</evidence>
<comment type="caution">
    <text evidence="6">Lacks conserved residue(s) required for the propagation of feature annotation.</text>
</comment>
<dbReference type="AlphaFoldDB" id="A0A1Y0IJ81"/>
<feature type="domain" description="DarT" evidence="7">
    <location>
        <begin position="32"/>
        <end position="236"/>
    </location>
</feature>
<dbReference type="GO" id="GO:0003677">
    <property type="term" value="F:DNA binding"/>
    <property type="evidence" value="ECO:0007669"/>
    <property type="project" value="UniProtKB-UniRule"/>
</dbReference>
<dbReference type="OrthoDB" id="9813972at2"/>
<evidence type="ECO:0000313" key="8">
    <source>
        <dbReference type="EMBL" id="ARU59876.1"/>
    </source>
</evidence>
<sequence length="331" mass="38751">MKLKSDAQQFVDYLDNLKTQQWLGQSRKWWPKYLFHYTDVNNAVEVLRNGVLLSRRQLETNGGMMTDNASPDVIGQTDGKWKDFVRFYFRPKTPTQYNNEGFRPVAERRIGGAHCPVPIFFLFDSSRILTMEKSLFSAGSLAVQNPYVFCNASDFINLPFQKIYHNTWYDPTIDYDIKFHRHAEVIVPQRCDLDHLKFIVCRSVAEKETLIQLLPNDVHEKYKNIIRIDGKSEFFHSYWTYVEKVNLEENSITFQFNKGEKVKGTFQVHLSIKGLESGDGHHWKDPNFRPTDTQRINLVSFKKAESYSCKLYLDNQLAYSGTFHKDNSLPF</sequence>